<reference evidence="2" key="1">
    <citation type="submission" date="2016-11" db="EMBL/GenBank/DDBJ databases">
        <title>Trade-off between light-utilization and light-protection in marine flavobacteria.</title>
        <authorList>
            <person name="Kumagai Y."/>
            <person name="Yoshizawa S."/>
            <person name="Kogure K."/>
        </authorList>
    </citation>
    <scope>NUCLEOTIDE SEQUENCE [LARGE SCALE GENOMIC DNA]</scope>
    <source>
        <strain evidence="2">SG-18</strain>
    </source>
</reference>
<name>A0A2S7TBF5_9FLAO</name>
<dbReference type="Pfam" id="PF10604">
    <property type="entry name" value="Polyketide_cyc2"/>
    <property type="match status" value="1"/>
</dbReference>
<evidence type="ECO:0000313" key="2">
    <source>
        <dbReference type="Proteomes" id="UP000239366"/>
    </source>
</evidence>
<dbReference type="EMBL" id="MQVX01000001">
    <property type="protein sequence ID" value="PQJ16806.1"/>
    <property type="molecule type" value="Genomic_DNA"/>
</dbReference>
<dbReference type="OrthoDB" id="411301at2"/>
<evidence type="ECO:0008006" key="3">
    <source>
        <dbReference type="Google" id="ProtNLM"/>
    </source>
</evidence>
<dbReference type="InterPro" id="IPR023393">
    <property type="entry name" value="START-like_dom_sf"/>
</dbReference>
<dbReference type="AlphaFoldDB" id="A0A2S7TBF5"/>
<organism evidence="1 2">
    <name type="scientific">Aureicoccus marinus</name>
    <dbReference type="NCBI Taxonomy" id="754435"/>
    <lineage>
        <taxon>Bacteria</taxon>
        <taxon>Pseudomonadati</taxon>
        <taxon>Bacteroidota</taxon>
        <taxon>Flavobacteriia</taxon>
        <taxon>Flavobacteriales</taxon>
        <taxon>Flavobacteriaceae</taxon>
        <taxon>Aureicoccus</taxon>
    </lineage>
</organism>
<dbReference type="Proteomes" id="UP000239366">
    <property type="component" value="Unassembled WGS sequence"/>
</dbReference>
<sequence>MKYTTQVIIDLPLEECIAKLDNPENMKHWQEGLESYEHLQGAAGQEGAQMNLHYKMGRRKIDMVETIIKKQLPNEFHSTYEAKGVHNIQKNYFTTVEGNKTQWTSVSEFKFDKPGLRLMSWLVPNVFRKQSQKYLEDFKSFAENN</sequence>
<dbReference type="CDD" id="cd07812">
    <property type="entry name" value="SRPBCC"/>
    <property type="match status" value="1"/>
</dbReference>
<dbReference type="SUPFAM" id="SSF55961">
    <property type="entry name" value="Bet v1-like"/>
    <property type="match status" value="1"/>
</dbReference>
<keyword evidence="2" id="KW-1185">Reference proteome</keyword>
<evidence type="ECO:0000313" key="1">
    <source>
        <dbReference type="EMBL" id="PQJ16806.1"/>
    </source>
</evidence>
<dbReference type="RefSeq" id="WP_105002455.1">
    <property type="nucleotide sequence ID" value="NZ_MQVX01000001.1"/>
</dbReference>
<proteinExistence type="predicted"/>
<dbReference type="Gene3D" id="3.30.530.20">
    <property type="match status" value="1"/>
</dbReference>
<accession>A0A2S7TBF5</accession>
<protein>
    <recommendedName>
        <fullName evidence="3">SRPBCC family protein</fullName>
    </recommendedName>
</protein>
<gene>
    <name evidence="1" type="ORF">BST99_06980</name>
</gene>
<dbReference type="InterPro" id="IPR019587">
    <property type="entry name" value="Polyketide_cyclase/dehydratase"/>
</dbReference>
<comment type="caution">
    <text evidence="1">The sequence shown here is derived from an EMBL/GenBank/DDBJ whole genome shotgun (WGS) entry which is preliminary data.</text>
</comment>